<feature type="non-terminal residue" evidence="2">
    <location>
        <position position="1"/>
    </location>
</feature>
<organism evidence="2 3">
    <name type="scientific">Parathielavia hyrcaniae</name>
    <dbReference type="NCBI Taxonomy" id="113614"/>
    <lineage>
        <taxon>Eukaryota</taxon>
        <taxon>Fungi</taxon>
        <taxon>Dikarya</taxon>
        <taxon>Ascomycota</taxon>
        <taxon>Pezizomycotina</taxon>
        <taxon>Sordariomycetes</taxon>
        <taxon>Sordariomycetidae</taxon>
        <taxon>Sordariales</taxon>
        <taxon>Chaetomiaceae</taxon>
        <taxon>Parathielavia</taxon>
    </lineage>
</organism>
<evidence type="ECO:0000313" key="2">
    <source>
        <dbReference type="EMBL" id="KAK4100916.1"/>
    </source>
</evidence>
<evidence type="ECO:0000313" key="3">
    <source>
        <dbReference type="Proteomes" id="UP001305647"/>
    </source>
</evidence>
<keyword evidence="3" id="KW-1185">Reference proteome</keyword>
<accession>A0AAN6T1K9</accession>
<feature type="transmembrane region" description="Helical" evidence="1">
    <location>
        <begin position="47"/>
        <end position="66"/>
    </location>
</feature>
<protein>
    <submittedName>
        <fullName evidence="2">Uncharacterized protein</fullName>
    </submittedName>
</protein>
<feature type="non-terminal residue" evidence="2">
    <location>
        <position position="71"/>
    </location>
</feature>
<evidence type="ECO:0000256" key="1">
    <source>
        <dbReference type="SAM" id="Phobius"/>
    </source>
</evidence>
<dbReference type="EMBL" id="MU863638">
    <property type="protein sequence ID" value="KAK4100916.1"/>
    <property type="molecule type" value="Genomic_DNA"/>
</dbReference>
<reference evidence="2" key="2">
    <citation type="submission" date="2023-05" db="EMBL/GenBank/DDBJ databases">
        <authorList>
            <consortium name="Lawrence Berkeley National Laboratory"/>
            <person name="Steindorff A."/>
            <person name="Hensen N."/>
            <person name="Bonometti L."/>
            <person name="Westerberg I."/>
            <person name="Brannstrom I.O."/>
            <person name="Guillou S."/>
            <person name="Cros-Aarteil S."/>
            <person name="Calhoun S."/>
            <person name="Haridas S."/>
            <person name="Kuo A."/>
            <person name="Mondo S."/>
            <person name="Pangilinan J."/>
            <person name="Riley R."/>
            <person name="Labutti K."/>
            <person name="Andreopoulos B."/>
            <person name="Lipzen A."/>
            <person name="Chen C."/>
            <person name="Yanf M."/>
            <person name="Daum C."/>
            <person name="Ng V."/>
            <person name="Clum A."/>
            <person name="Ohm R."/>
            <person name="Martin F."/>
            <person name="Silar P."/>
            <person name="Natvig D."/>
            <person name="Lalanne C."/>
            <person name="Gautier V."/>
            <person name="Ament-Velasquez S.L."/>
            <person name="Kruys A."/>
            <person name="Hutchinson M.I."/>
            <person name="Powell A.J."/>
            <person name="Barry K."/>
            <person name="Miller A.N."/>
            <person name="Grigoriev I.V."/>
            <person name="Debuchy R."/>
            <person name="Gladieux P."/>
            <person name="Thoren M.H."/>
            <person name="Johannesson H."/>
        </authorList>
    </citation>
    <scope>NUCLEOTIDE SEQUENCE</scope>
    <source>
        <strain evidence="2">CBS 757.83</strain>
    </source>
</reference>
<keyword evidence="1" id="KW-0472">Membrane</keyword>
<keyword evidence="1" id="KW-1133">Transmembrane helix</keyword>
<comment type="caution">
    <text evidence="2">The sequence shown here is derived from an EMBL/GenBank/DDBJ whole genome shotgun (WGS) entry which is preliminary data.</text>
</comment>
<sequence length="71" mass="7625">CTGLSPAEASVTLGQPQPVNDPINNPITLTPFALSVSIWTDEGQRDALTIFSFFLSFLKLTLVILVESSSD</sequence>
<dbReference type="AlphaFoldDB" id="A0AAN6T1K9"/>
<dbReference type="Proteomes" id="UP001305647">
    <property type="component" value="Unassembled WGS sequence"/>
</dbReference>
<name>A0AAN6T1K9_9PEZI</name>
<reference evidence="2" key="1">
    <citation type="journal article" date="2023" name="Mol. Phylogenet. Evol.">
        <title>Genome-scale phylogeny and comparative genomics of the fungal order Sordariales.</title>
        <authorList>
            <person name="Hensen N."/>
            <person name="Bonometti L."/>
            <person name="Westerberg I."/>
            <person name="Brannstrom I.O."/>
            <person name="Guillou S."/>
            <person name="Cros-Aarteil S."/>
            <person name="Calhoun S."/>
            <person name="Haridas S."/>
            <person name="Kuo A."/>
            <person name="Mondo S."/>
            <person name="Pangilinan J."/>
            <person name="Riley R."/>
            <person name="LaButti K."/>
            <person name="Andreopoulos B."/>
            <person name="Lipzen A."/>
            <person name="Chen C."/>
            <person name="Yan M."/>
            <person name="Daum C."/>
            <person name="Ng V."/>
            <person name="Clum A."/>
            <person name="Steindorff A."/>
            <person name="Ohm R.A."/>
            <person name="Martin F."/>
            <person name="Silar P."/>
            <person name="Natvig D.O."/>
            <person name="Lalanne C."/>
            <person name="Gautier V."/>
            <person name="Ament-Velasquez S.L."/>
            <person name="Kruys A."/>
            <person name="Hutchinson M.I."/>
            <person name="Powell A.J."/>
            <person name="Barry K."/>
            <person name="Miller A.N."/>
            <person name="Grigoriev I.V."/>
            <person name="Debuchy R."/>
            <person name="Gladieux P."/>
            <person name="Hiltunen Thoren M."/>
            <person name="Johannesson H."/>
        </authorList>
    </citation>
    <scope>NUCLEOTIDE SEQUENCE</scope>
    <source>
        <strain evidence="2">CBS 757.83</strain>
    </source>
</reference>
<gene>
    <name evidence="2" type="ORF">N658DRAFT_496999</name>
</gene>
<keyword evidence="1" id="KW-0812">Transmembrane</keyword>
<proteinExistence type="predicted"/>